<dbReference type="EMBL" id="CP022384">
    <property type="protein sequence ID" value="ATA81458.1"/>
    <property type="molecule type" value="Genomic_DNA"/>
</dbReference>
<dbReference type="Proteomes" id="UP000217276">
    <property type="component" value="Chromosome"/>
</dbReference>
<protein>
    <submittedName>
        <fullName evidence="1">Uncharacterized protein</fullName>
    </submittedName>
</protein>
<reference evidence="2" key="1">
    <citation type="submission" date="2017-06" db="EMBL/GenBank/DDBJ databases">
        <title>Capnocytophaga spp. assemblies.</title>
        <authorList>
            <person name="Gulvik C.A."/>
        </authorList>
    </citation>
    <scope>NUCLEOTIDE SEQUENCE [LARGE SCALE GENOMIC DNA]</scope>
    <source>
        <strain evidence="2">H6253</strain>
    </source>
</reference>
<dbReference type="KEGG" id="clk:CGC53_03385"/>
<organism evidence="1 2">
    <name type="scientific">Capnocytophaga leadbetteri</name>
    <dbReference type="NCBI Taxonomy" id="327575"/>
    <lineage>
        <taxon>Bacteria</taxon>
        <taxon>Pseudomonadati</taxon>
        <taxon>Bacteroidota</taxon>
        <taxon>Flavobacteriia</taxon>
        <taxon>Flavobacteriales</taxon>
        <taxon>Flavobacteriaceae</taxon>
        <taxon>Capnocytophaga</taxon>
    </lineage>
</organism>
<keyword evidence="2" id="KW-1185">Reference proteome</keyword>
<dbReference type="AlphaFoldDB" id="A0A250FBP4"/>
<name>A0A250FBP4_9FLAO</name>
<evidence type="ECO:0000313" key="1">
    <source>
        <dbReference type="EMBL" id="ATA81458.1"/>
    </source>
</evidence>
<accession>A0A250FBP4</accession>
<gene>
    <name evidence="1" type="ORF">CGC53_03385</name>
</gene>
<proteinExistence type="predicted"/>
<evidence type="ECO:0000313" key="2">
    <source>
        <dbReference type="Proteomes" id="UP000217276"/>
    </source>
</evidence>
<sequence length="63" mass="7400">MYFCDKTIAYIVWKVLMIKYLKGSQNAGGILTNHFNFTLMTLQQHFAKDIPLRNLYLAPYNIN</sequence>